<protein>
    <submittedName>
        <fullName evidence="2">Protein containing WD40 repeat</fullName>
    </submittedName>
</protein>
<keyword evidence="3" id="KW-1185">Reference proteome</keyword>
<reference evidence="2 3" key="3">
    <citation type="journal article" date="2010" name="Sequencing">
        <title>Complete Genome Sequence of Rothia mucilaginosa DY-18: A Clinical Isolate with Dense Meshwork-Like Structures from a Persistent Apical Periodontitis Lesion.</title>
        <authorList>
            <person name="Yamane K."/>
            <person name="Nambu T."/>
            <person name="Yamanaka T."/>
            <person name="Mashimo C."/>
            <person name="Sugimori C."/>
            <person name="Leung K.-P."/>
            <person name="Fukushima H."/>
        </authorList>
    </citation>
    <scope>NUCLEOTIDE SEQUENCE [LARGE SCALE GENOMIC DNA]</scope>
    <source>
        <strain evidence="2 3">DY-18</strain>
    </source>
</reference>
<dbReference type="HOGENOM" id="CLU_390228_0_0_11"/>
<reference evidence="2 3" key="2">
    <citation type="journal article" date="2010" name="J Osaka Dent Univ">
        <title>Isolation and identification of Rothia mucilaginosa from persistent apical periodontitis lesions.</title>
        <authorList>
            <person name="Yamane K."/>
            <person name="Yoshida M."/>
            <person name="Fujihira T."/>
            <person name="Baba T."/>
            <person name="Tsuji N."/>
            <person name="Hayashi H."/>
            <person name="Sugimori C."/>
            <person name="Yamanaka T."/>
            <person name="Mashimo C."/>
            <person name="Nambu T."/>
            <person name="Kawai H."/>
            <person name="Fukushima H."/>
        </authorList>
    </citation>
    <scope>NUCLEOTIDE SEQUENCE [LARGE SCALE GENOMIC DNA]</scope>
    <source>
        <strain evidence="2 3">DY-18</strain>
    </source>
</reference>
<dbReference type="AlphaFoldDB" id="D2NPR0"/>
<dbReference type="EMBL" id="AP011540">
    <property type="protein sequence ID" value="BAI65628.1"/>
    <property type="molecule type" value="Genomic_DNA"/>
</dbReference>
<dbReference type="Proteomes" id="UP000001883">
    <property type="component" value="Chromosome"/>
</dbReference>
<gene>
    <name evidence="2" type="ordered locus">RMDY18_17960</name>
</gene>
<feature type="transmembrane region" description="Helical" evidence="1">
    <location>
        <begin position="639"/>
        <end position="661"/>
    </location>
</feature>
<reference evidence="3" key="1">
    <citation type="submission" date="2009-07" db="EMBL/GenBank/DDBJ databases">
        <title>Complete genome sequence of Rothia mucilaginosa DJ.</title>
        <authorList>
            <person name="Yamane K."/>
            <person name="Nambu T."/>
            <person name="Mashimo C."/>
            <person name="Sugimori C."/>
            <person name="Yamanaka T."/>
            <person name="Leung K."/>
            <person name="Fukushima H."/>
        </authorList>
    </citation>
    <scope>NUCLEOTIDE SEQUENCE [LARGE SCALE GENOMIC DNA]</scope>
    <source>
        <strain evidence="3">DY-18</strain>
    </source>
</reference>
<dbReference type="KEGG" id="rmu:RMDY18_17960"/>
<accession>D2NPR0</accession>
<name>D2NPR0_ROTMD</name>
<keyword evidence="1" id="KW-1133">Transmembrane helix</keyword>
<sequence length="707" mass="74387">MRAYAFDPLIGQNRLGVHPTHGGPVRSLVEARTIVSQGLLDHHEVRTVRNGTQEGELSHVLLLNLVTGKVTFLIVFHESHGVDQVVNFLATDTLAVLGVVELFGTLGGIRARDRVATEGNIVVPVTQNGSELAISVLVNADLDTDILHLLSEGLGLTLGGRIVTKDHHGTAGLRIILLVVVAVLGVAGGLQNFLRLRNTIIRGRVGVLVIGREGHVNHRTGDGFLVGQALELNLRKRFTVGAGKDCLTQGGILHAAGINIQTTGVEAGTLTQFGTCHVLHLGVNGGGIRADSVNLVVLERSTRSTGLHLGKDDLVQQGLGAPPLVIGHNAEGLRSGVPALVSQGEGARPILGVGRIHKAVIEELDVFQCGVQNHGEETLQRVVGLGEGDGCAVVIFTLFDGFNEFVDTGSNDVVTVIQALEDVPGGLECLVGDGGAISEDSLGIELNRNLNLVILLGVLEGDSEVGVQLVGTVKVEVPQARLANGAHNVDVIGGVTALGVEVEVRADGTGGQAQGATLLEAVYVLSVDVVQVFNVGTGASCLGLFGACAAVATGAKQTDSSQSRGAANKGAAAEAVLGRFVATRGVCGVGGHGSGFLLSCAGGCIPYPRVVIIYAEHCITLYDSTVARLRNKNQGFSQYFLIFIVLFEYSYYAYAVFVRFFRILSDSYTTTPPHRYTKTPKALPPDMQKVSTRIIRVDTFNSSRLFT</sequence>
<organism evidence="2 3">
    <name type="scientific">Rothia mucilaginosa (strain DY-18)</name>
    <name type="common">Stomatococcus mucilaginosus</name>
    <dbReference type="NCBI Taxonomy" id="680646"/>
    <lineage>
        <taxon>Bacteria</taxon>
        <taxon>Bacillati</taxon>
        <taxon>Actinomycetota</taxon>
        <taxon>Actinomycetes</taxon>
        <taxon>Micrococcales</taxon>
        <taxon>Micrococcaceae</taxon>
        <taxon>Rothia</taxon>
    </lineage>
</organism>
<evidence type="ECO:0000313" key="3">
    <source>
        <dbReference type="Proteomes" id="UP000001883"/>
    </source>
</evidence>
<evidence type="ECO:0000256" key="1">
    <source>
        <dbReference type="SAM" id="Phobius"/>
    </source>
</evidence>
<evidence type="ECO:0000313" key="2">
    <source>
        <dbReference type="EMBL" id="BAI65628.1"/>
    </source>
</evidence>
<keyword evidence="1" id="KW-0472">Membrane</keyword>
<proteinExistence type="predicted"/>
<keyword evidence="1" id="KW-0812">Transmembrane</keyword>
<feature type="transmembrane region" description="Helical" evidence="1">
    <location>
        <begin position="171"/>
        <end position="194"/>
    </location>
</feature>